<dbReference type="EMBL" id="PVNE01000045">
    <property type="protein sequence ID" value="PRX38598.1"/>
    <property type="molecule type" value="Genomic_DNA"/>
</dbReference>
<gene>
    <name evidence="4" type="ORF">CLV97_14510</name>
</gene>
<accession>A0A2T0LA29</accession>
<dbReference type="GO" id="GO:0015276">
    <property type="term" value="F:ligand-gated monoatomic ion channel activity"/>
    <property type="evidence" value="ECO:0007669"/>
    <property type="project" value="InterPro"/>
</dbReference>
<dbReference type="CDD" id="cd13624">
    <property type="entry name" value="PBP2_Arg_Lys_His"/>
    <property type="match status" value="1"/>
</dbReference>
<dbReference type="Gene3D" id="3.40.190.10">
    <property type="entry name" value="Periplasmic binding protein-like II"/>
    <property type="match status" value="2"/>
</dbReference>
<dbReference type="InterPro" id="IPR001320">
    <property type="entry name" value="Iontro_rcpt_C"/>
</dbReference>
<dbReference type="SMART" id="SM00062">
    <property type="entry name" value="PBPb"/>
    <property type="match status" value="1"/>
</dbReference>
<dbReference type="OrthoDB" id="9774451at2"/>
<evidence type="ECO:0000259" key="3">
    <source>
        <dbReference type="SMART" id="SM00079"/>
    </source>
</evidence>
<keyword evidence="5" id="KW-1185">Reference proteome</keyword>
<sequence>MHSKREAKGLKKGRWVIASVFLAAVLVLTACGGGQKSGSESDGNVLRVGTDAAYPPFEKQEGSGEITGFDIEVIQAIAEAEGLEVRVQHTGWDGLFEAVDSGKVDAGISAITITVERKKKYDFSEPYFEAKQLILVPKDSDVSTLEDLKGKKIGVQSGTTGEIVVQKAFGKTYEGIRGYDDTPGAIDDLVIGRVDAVVADNGVVLDYMKKLPEGKFKTIEDNSFEPESYGIMVKKGNKEVLDKINSGLKKIQEDGTFDKIYEKYFGQES</sequence>
<feature type="domain" description="Ionotropic glutamate receptor C-terminal" evidence="3">
    <location>
        <begin position="45"/>
        <end position="267"/>
    </location>
</feature>
<dbReference type="PANTHER" id="PTHR35936">
    <property type="entry name" value="MEMBRANE-BOUND LYTIC MUREIN TRANSGLYCOSYLASE F"/>
    <property type="match status" value="1"/>
</dbReference>
<reference evidence="4 5" key="1">
    <citation type="submission" date="2018-03" db="EMBL/GenBank/DDBJ databases">
        <title>Genomic Encyclopedia of Archaeal and Bacterial Type Strains, Phase II (KMG-II): from individual species to whole genera.</title>
        <authorList>
            <person name="Goeker M."/>
        </authorList>
    </citation>
    <scope>NUCLEOTIDE SEQUENCE [LARGE SCALE GENOMIC DNA]</scope>
    <source>
        <strain evidence="4 5">DSM 44946</strain>
    </source>
</reference>
<name>A0A2T0LA29_9BACL</name>
<evidence type="ECO:0000313" key="5">
    <source>
        <dbReference type="Proteomes" id="UP000237797"/>
    </source>
</evidence>
<dbReference type="GO" id="GO:0016020">
    <property type="term" value="C:membrane"/>
    <property type="evidence" value="ECO:0007669"/>
    <property type="project" value="InterPro"/>
</dbReference>
<evidence type="ECO:0000256" key="1">
    <source>
        <dbReference type="ARBA" id="ARBA00022729"/>
    </source>
</evidence>
<protein>
    <submittedName>
        <fullName evidence="4">Amino acid ABC transporter substrate-binding protein (PAAT family)</fullName>
    </submittedName>
</protein>
<dbReference type="AlphaFoldDB" id="A0A2T0LA29"/>
<keyword evidence="1" id="KW-0732">Signal</keyword>
<evidence type="ECO:0000259" key="2">
    <source>
        <dbReference type="SMART" id="SM00062"/>
    </source>
</evidence>
<dbReference type="PROSITE" id="PS51257">
    <property type="entry name" value="PROKAR_LIPOPROTEIN"/>
    <property type="match status" value="1"/>
</dbReference>
<dbReference type="SUPFAM" id="SSF53850">
    <property type="entry name" value="Periplasmic binding protein-like II"/>
    <property type="match status" value="1"/>
</dbReference>
<organism evidence="4 5">
    <name type="scientific">Planifilum fimeticola</name>
    <dbReference type="NCBI Taxonomy" id="201975"/>
    <lineage>
        <taxon>Bacteria</taxon>
        <taxon>Bacillati</taxon>
        <taxon>Bacillota</taxon>
        <taxon>Bacilli</taxon>
        <taxon>Bacillales</taxon>
        <taxon>Thermoactinomycetaceae</taxon>
        <taxon>Planifilum</taxon>
    </lineage>
</organism>
<evidence type="ECO:0000313" key="4">
    <source>
        <dbReference type="EMBL" id="PRX38598.1"/>
    </source>
</evidence>
<proteinExistence type="predicted"/>
<comment type="caution">
    <text evidence="4">The sequence shown here is derived from an EMBL/GenBank/DDBJ whole genome shotgun (WGS) entry which is preliminary data.</text>
</comment>
<dbReference type="InterPro" id="IPR001638">
    <property type="entry name" value="Solute-binding_3/MltF_N"/>
</dbReference>
<dbReference type="Proteomes" id="UP000237797">
    <property type="component" value="Unassembled WGS sequence"/>
</dbReference>
<dbReference type="PANTHER" id="PTHR35936:SF17">
    <property type="entry name" value="ARGININE-BINDING EXTRACELLULAR PROTEIN ARTP"/>
    <property type="match status" value="1"/>
</dbReference>
<feature type="domain" description="Solute-binding protein family 3/N-terminal" evidence="2">
    <location>
        <begin position="45"/>
        <end position="268"/>
    </location>
</feature>
<dbReference type="Pfam" id="PF00497">
    <property type="entry name" value="SBP_bac_3"/>
    <property type="match status" value="1"/>
</dbReference>
<dbReference type="SMART" id="SM00079">
    <property type="entry name" value="PBPe"/>
    <property type="match status" value="1"/>
</dbReference>